<sequence>MLILRYLLFPLALLYGAIMALRNFLYSKGILHSHSFPLPIISVGNLTVGGTGKTPMVEYLLHHLASNKVVATLSRGYGRATKGYIALQENSTAARVGDEPLQMFLKFRPQVQSVVCENRVEGVQRLKQDFPNTEVILLDDAYQHRALKAGFSILLCDYNRPFYEDFMMPTGNLREFRSGANRAHAIVVTKCPEELSSTKRNTIQAAIARYAPACPVFFTQVQYQAVRTIQASKSFDAYQQVVLLTGIARPEPMKTYLSQQKQVVKLFAFPDHHNFTESDLEKVQSEWTAARADTCLVTTEKDYMRLKTHLLDTTWAHIPVFVLPIGLKFVEQEEEFLHLIDSFVSSF</sequence>
<comment type="pathway">
    <text evidence="2 13">Glycolipid biosynthesis; lipid IV(A) biosynthesis; lipid IV(A) from (3R)-3-hydroxytetradecanoyl-[acyl-carrier-protein] and UDP-N-acetyl-alpha-D-glucosamine: step 6/6.</text>
</comment>
<accession>A0ABT8F139</accession>
<dbReference type="InterPro" id="IPR003758">
    <property type="entry name" value="LpxK"/>
</dbReference>
<dbReference type="Proteomes" id="UP001168552">
    <property type="component" value="Unassembled WGS sequence"/>
</dbReference>
<evidence type="ECO:0000313" key="15">
    <source>
        <dbReference type="EMBL" id="MDN4164120.1"/>
    </source>
</evidence>
<name>A0ABT8F139_9BACT</name>
<keyword evidence="9 13" id="KW-0418">Kinase</keyword>
<evidence type="ECO:0000256" key="13">
    <source>
        <dbReference type="HAMAP-Rule" id="MF_00409"/>
    </source>
</evidence>
<evidence type="ECO:0000256" key="2">
    <source>
        <dbReference type="ARBA" id="ARBA00004870"/>
    </source>
</evidence>
<dbReference type="EMBL" id="JAUHJS010000001">
    <property type="protein sequence ID" value="MDN4164120.1"/>
    <property type="molecule type" value="Genomic_DNA"/>
</dbReference>
<evidence type="ECO:0000256" key="12">
    <source>
        <dbReference type="ARBA" id="ARBA00029757"/>
    </source>
</evidence>
<proteinExistence type="inferred from homology"/>
<evidence type="ECO:0000256" key="5">
    <source>
        <dbReference type="ARBA" id="ARBA00022516"/>
    </source>
</evidence>
<comment type="function">
    <text evidence="1 13">Transfers the gamma-phosphate of ATP to the 4'-position of a tetraacyldisaccharide 1-phosphate intermediate (termed DS-1-P) to form tetraacyldisaccharide 1,4'-bis-phosphate (lipid IVA).</text>
</comment>
<evidence type="ECO:0000256" key="8">
    <source>
        <dbReference type="ARBA" id="ARBA00022741"/>
    </source>
</evidence>
<keyword evidence="5 13" id="KW-0444">Lipid biosynthesis</keyword>
<evidence type="ECO:0000256" key="9">
    <source>
        <dbReference type="ARBA" id="ARBA00022777"/>
    </source>
</evidence>
<dbReference type="PANTHER" id="PTHR42724">
    <property type="entry name" value="TETRAACYLDISACCHARIDE 4'-KINASE"/>
    <property type="match status" value="1"/>
</dbReference>
<comment type="similarity">
    <text evidence="13">Belongs to the LpxK family.</text>
</comment>
<reference evidence="15" key="1">
    <citation type="submission" date="2023-06" db="EMBL/GenBank/DDBJ databases">
        <title>Cytophagales bacterium Strain LB-30, isolated from soil.</title>
        <authorList>
            <person name="Liu B."/>
        </authorList>
    </citation>
    <scope>NUCLEOTIDE SEQUENCE</scope>
    <source>
        <strain evidence="15">LB-30</strain>
    </source>
</reference>
<evidence type="ECO:0000313" key="16">
    <source>
        <dbReference type="Proteomes" id="UP001168552"/>
    </source>
</evidence>
<evidence type="ECO:0000256" key="1">
    <source>
        <dbReference type="ARBA" id="ARBA00002274"/>
    </source>
</evidence>
<keyword evidence="8 13" id="KW-0547">Nucleotide-binding</keyword>
<comment type="caution">
    <text evidence="15">The sequence shown here is derived from an EMBL/GenBank/DDBJ whole genome shotgun (WGS) entry which is preliminary data.</text>
</comment>
<dbReference type="RefSeq" id="WP_320002646.1">
    <property type="nucleotide sequence ID" value="NZ_JAUHJS010000001.1"/>
</dbReference>
<keyword evidence="10 13" id="KW-0067">ATP-binding</keyword>
<gene>
    <name evidence="13 15" type="primary">lpxK</name>
    <name evidence="15" type="ORF">QWY31_01340</name>
</gene>
<keyword evidence="6 13" id="KW-0441">Lipid A biosynthesis</keyword>
<evidence type="ECO:0000256" key="11">
    <source>
        <dbReference type="ARBA" id="ARBA00023098"/>
    </source>
</evidence>
<feature type="binding site" evidence="13">
    <location>
        <begin position="47"/>
        <end position="54"/>
    </location>
    <ligand>
        <name>ATP</name>
        <dbReference type="ChEBI" id="CHEBI:30616"/>
    </ligand>
</feature>
<dbReference type="InterPro" id="IPR027417">
    <property type="entry name" value="P-loop_NTPase"/>
</dbReference>
<keyword evidence="7 13" id="KW-0808">Transferase</keyword>
<dbReference type="SUPFAM" id="SSF52540">
    <property type="entry name" value="P-loop containing nucleoside triphosphate hydrolases"/>
    <property type="match status" value="1"/>
</dbReference>
<evidence type="ECO:0000256" key="6">
    <source>
        <dbReference type="ARBA" id="ARBA00022556"/>
    </source>
</evidence>
<organism evidence="15 16">
    <name type="scientific">Shiella aurantiaca</name>
    <dbReference type="NCBI Taxonomy" id="3058365"/>
    <lineage>
        <taxon>Bacteria</taxon>
        <taxon>Pseudomonadati</taxon>
        <taxon>Bacteroidota</taxon>
        <taxon>Cytophagia</taxon>
        <taxon>Cytophagales</taxon>
        <taxon>Shiellaceae</taxon>
        <taxon>Shiella</taxon>
    </lineage>
</organism>
<evidence type="ECO:0000256" key="4">
    <source>
        <dbReference type="ARBA" id="ARBA00016436"/>
    </source>
</evidence>
<dbReference type="Pfam" id="PF02606">
    <property type="entry name" value="LpxK"/>
    <property type="match status" value="1"/>
</dbReference>
<dbReference type="PANTHER" id="PTHR42724:SF1">
    <property type="entry name" value="TETRAACYLDISACCHARIDE 4'-KINASE, MITOCHONDRIAL-RELATED"/>
    <property type="match status" value="1"/>
</dbReference>
<dbReference type="HAMAP" id="MF_00409">
    <property type="entry name" value="LpxK"/>
    <property type="match status" value="1"/>
</dbReference>
<keyword evidence="14" id="KW-1133">Transmembrane helix</keyword>
<comment type="catalytic activity">
    <reaction evidence="13">
        <text>a lipid A disaccharide + ATP = a lipid IVA + ADP + H(+)</text>
        <dbReference type="Rhea" id="RHEA:67840"/>
        <dbReference type="ChEBI" id="CHEBI:15378"/>
        <dbReference type="ChEBI" id="CHEBI:30616"/>
        <dbReference type="ChEBI" id="CHEBI:176343"/>
        <dbReference type="ChEBI" id="CHEBI:176425"/>
        <dbReference type="ChEBI" id="CHEBI:456216"/>
        <dbReference type="EC" id="2.7.1.130"/>
    </reaction>
</comment>
<keyword evidence="11 13" id="KW-0443">Lipid metabolism</keyword>
<evidence type="ECO:0000256" key="3">
    <source>
        <dbReference type="ARBA" id="ARBA00012071"/>
    </source>
</evidence>
<keyword evidence="16" id="KW-1185">Reference proteome</keyword>
<keyword evidence="14" id="KW-0472">Membrane</keyword>
<protein>
    <recommendedName>
        <fullName evidence="4 13">Tetraacyldisaccharide 4'-kinase</fullName>
        <ecNumber evidence="3 13">2.7.1.130</ecNumber>
    </recommendedName>
    <alternativeName>
        <fullName evidence="12 13">Lipid A 4'-kinase</fullName>
    </alternativeName>
</protein>
<feature type="transmembrane region" description="Helical" evidence="14">
    <location>
        <begin position="6"/>
        <end position="25"/>
    </location>
</feature>
<keyword evidence="14" id="KW-0812">Transmembrane</keyword>
<dbReference type="NCBIfam" id="TIGR00682">
    <property type="entry name" value="lpxK"/>
    <property type="match status" value="1"/>
</dbReference>
<evidence type="ECO:0000256" key="10">
    <source>
        <dbReference type="ARBA" id="ARBA00022840"/>
    </source>
</evidence>
<dbReference type="EC" id="2.7.1.130" evidence="3 13"/>
<evidence type="ECO:0000256" key="14">
    <source>
        <dbReference type="SAM" id="Phobius"/>
    </source>
</evidence>
<evidence type="ECO:0000256" key="7">
    <source>
        <dbReference type="ARBA" id="ARBA00022679"/>
    </source>
</evidence>
<dbReference type="GO" id="GO:0009029">
    <property type="term" value="F:lipid-A 4'-kinase activity"/>
    <property type="evidence" value="ECO:0007669"/>
    <property type="project" value="UniProtKB-EC"/>
</dbReference>